<evidence type="ECO:0000313" key="3">
    <source>
        <dbReference type="EMBL" id="OHU92099.1"/>
    </source>
</evidence>
<reference evidence="3 4" key="1">
    <citation type="submission" date="2016-09" db="EMBL/GenBank/DDBJ databases">
        <title>Pseudoalteromonas amylolytica sp. nov., isolated from the surface seawater.</title>
        <authorList>
            <person name="Wu Y.-H."/>
            <person name="Cheng H."/>
            <person name="Jin X.-B."/>
            <person name="Wang C.-S."/>
            <person name="Xu X.-W."/>
        </authorList>
    </citation>
    <scope>NUCLEOTIDE SEQUENCE [LARGE SCALE GENOMIC DNA]</scope>
    <source>
        <strain evidence="3 4">JW1</strain>
    </source>
</reference>
<feature type="transmembrane region" description="Helical" evidence="2">
    <location>
        <begin position="134"/>
        <end position="157"/>
    </location>
</feature>
<feature type="transmembrane region" description="Helical" evidence="2">
    <location>
        <begin position="215"/>
        <end position="240"/>
    </location>
</feature>
<accession>A0A1S1MTL5</accession>
<sequence length="404" mass="44541">MSNVTACKQRIEALRQSALSPLGDKRAKVEQGLLEVETLEPEQNNSIDFSAGLQDEIDHVLSRTAEDLPDKLCAIDNAQNEINTFKTELGIERDPTMPNVLFNFLFFAALTGCESILNASFFATAHLTGSPVDALTLAGLIAFTNVTVSATFGFFVLRYSSYGKNAIDPSDYGLNRSLAKVGLTLFVIIAALFHLEIGLVRSQESLVVTHSVDSYLAIFNVPEAIFLILTGSCLSLLSFVKARTAFSDPIPGYSALYRALEQAVEDKEDLREEATEQIEVLIEDCLDEFESRKKADDKAREAYNSAVLDVKALISDLENHLYQSQTRLYQNAQTLVSKFKLTPDEIADLNLEIVCRFDSLLSVDVPQAFPPPKEAKLPNTLRITKAKAVKALDALFASNKEETL</sequence>
<feature type="transmembrane region" description="Helical" evidence="2">
    <location>
        <begin position="178"/>
        <end position="195"/>
    </location>
</feature>
<keyword evidence="2" id="KW-0812">Transmembrane</keyword>
<keyword evidence="2" id="KW-1133">Transmembrane helix</keyword>
<dbReference type="STRING" id="1859457.BET10_07165"/>
<comment type="caution">
    <text evidence="3">The sequence shown here is derived from an EMBL/GenBank/DDBJ whole genome shotgun (WGS) entry which is preliminary data.</text>
</comment>
<dbReference type="Proteomes" id="UP000179786">
    <property type="component" value="Unassembled WGS sequence"/>
</dbReference>
<dbReference type="EMBL" id="MKJU01000022">
    <property type="protein sequence ID" value="OHU92099.1"/>
    <property type="molecule type" value="Genomic_DNA"/>
</dbReference>
<evidence type="ECO:0000313" key="4">
    <source>
        <dbReference type="Proteomes" id="UP000179786"/>
    </source>
</evidence>
<dbReference type="AlphaFoldDB" id="A0A1S1MTL5"/>
<gene>
    <name evidence="3" type="ORF">BET10_07165</name>
</gene>
<feature type="transmembrane region" description="Helical" evidence="2">
    <location>
        <begin position="100"/>
        <end position="122"/>
    </location>
</feature>
<keyword evidence="2" id="KW-0472">Membrane</keyword>
<proteinExistence type="predicted"/>
<evidence type="ECO:0000256" key="2">
    <source>
        <dbReference type="SAM" id="Phobius"/>
    </source>
</evidence>
<protein>
    <submittedName>
        <fullName evidence="3">Uncharacterized protein</fullName>
    </submittedName>
</protein>
<feature type="coiled-coil region" evidence="1">
    <location>
        <begin position="253"/>
        <end position="284"/>
    </location>
</feature>
<organism evidence="3 4">
    <name type="scientific">Pseudoalteromonas amylolytica</name>
    <dbReference type="NCBI Taxonomy" id="1859457"/>
    <lineage>
        <taxon>Bacteria</taxon>
        <taxon>Pseudomonadati</taxon>
        <taxon>Pseudomonadota</taxon>
        <taxon>Gammaproteobacteria</taxon>
        <taxon>Alteromonadales</taxon>
        <taxon>Pseudoalteromonadaceae</taxon>
        <taxon>Pseudoalteromonas</taxon>
    </lineage>
</organism>
<name>A0A1S1MTL5_9GAMM</name>
<evidence type="ECO:0000256" key="1">
    <source>
        <dbReference type="SAM" id="Coils"/>
    </source>
</evidence>
<dbReference type="RefSeq" id="WP_070983901.1">
    <property type="nucleotide sequence ID" value="NZ_MKJU01000022.1"/>
</dbReference>
<keyword evidence="1" id="KW-0175">Coiled coil</keyword>
<keyword evidence="4" id="KW-1185">Reference proteome</keyword>